<protein>
    <submittedName>
        <fullName evidence="2">Uncharacterized protein</fullName>
    </submittedName>
</protein>
<evidence type="ECO:0000256" key="1">
    <source>
        <dbReference type="SAM" id="MobiDB-lite"/>
    </source>
</evidence>
<dbReference type="EMBL" id="CM029054">
    <property type="protein sequence ID" value="KAG2537545.1"/>
    <property type="molecule type" value="Genomic_DNA"/>
</dbReference>
<sequence>MRQPAPAPAATPTVCPFPVPRLRARPAWKSDNLVFRGPGAEKGLPPTARFTAPPPTSRPLLPSLQLQDRHRCDSTAAARPVRRSAVGGRRLRSAAGTAASEFDFLVPAAS</sequence>
<gene>
    <name evidence="2" type="ORF">PVAP13_9NG305273</name>
</gene>
<accession>A0A8T0MKQ0</accession>
<name>A0A8T0MKQ0_PANVG</name>
<organism evidence="2 3">
    <name type="scientific">Panicum virgatum</name>
    <name type="common">Blackwell switchgrass</name>
    <dbReference type="NCBI Taxonomy" id="38727"/>
    <lineage>
        <taxon>Eukaryota</taxon>
        <taxon>Viridiplantae</taxon>
        <taxon>Streptophyta</taxon>
        <taxon>Embryophyta</taxon>
        <taxon>Tracheophyta</taxon>
        <taxon>Spermatophyta</taxon>
        <taxon>Magnoliopsida</taxon>
        <taxon>Liliopsida</taxon>
        <taxon>Poales</taxon>
        <taxon>Poaceae</taxon>
        <taxon>PACMAD clade</taxon>
        <taxon>Panicoideae</taxon>
        <taxon>Panicodae</taxon>
        <taxon>Paniceae</taxon>
        <taxon>Panicinae</taxon>
        <taxon>Panicum</taxon>
        <taxon>Panicum sect. Hiantes</taxon>
    </lineage>
</organism>
<reference evidence="2" key="1">
    <citation type="submission" date="2020-05" db="EMBL/GenBank/DDBJ databases">
        <title>WGS assembly of Panicum virgatum.</title>
        <authorList>
            <person name="Lovell J.T."/>
            <person name="Jenkins J."/>
            <person name="Shu S."/>
            <person name="Juenger T.E."/>
            <person name="Schmutz J."/>
        </authorList>
    </citation>
    <scope>NUCLEOTIDE SEQUENCE</scope>
    <source>
        <strain evidence="2">AP13</strain>
    </source>
</reference>
<comment type="caution">
    <text evidence="2">The sequence shown here is derived from an EMBL/GenBank/DDBJ whole genome shotgun (WGS) entry which is preliminary data.</text>
</comment>
<proteinExistence type="predicted"/>
<evidence type="ECO:0000313" key="3">
    <source>
        <dbReference type="Proteomes" id="UP000823388"/>
    </source>
</evidence>
<keyword evidence="3" id="KW-1185">Reference proteome</keyword>
<feature type="region of interest" description="Disordered" evidence="1">
    <location>
        <begin position="36"/>
        <end position="62"/>
    </location>
</feature>
<evidence type="ECO:0000313" key="2">
    <source>
        <dbReference type="EMBL" id="KAG2537545.1"/>
    </source>
</evidence>
<dbReference type="AlphaFoldDB" id="A0A8T0MKQ0"/>
<dbReference type="Proteomes" id="UP000823388">
    <property type="component" value="Chromosome 9N"/>
</dbReference>